<feature type="compositionally biased region" description="Low complexity" evidence="9">
    <location>
        <begin position="102"/>
        <end position="112"/>
    </location>
</feature>
<feature type="transmembrane region" description="Helical" evidence="10">
    <location>
        <begin position="189"/>
        <end position="207"/>
    </location>
</feature>
<evidence type="ECO:0000256" key="10">
    <source>
        <dbReference type="SAM" id="Phobius"/>
    </source>
</evidence>
<keyword evidence="10" id="KW-1133">Transmembrane helix</keyword>
<evidence type="ECO:0000256" key="1">
    <source>
        <dbReference type="ARBA" id="ARBA00000085"/>
    </source>
</evidence>
<evidence type="ECO:0000256" key="2">
    <source>
        <dbReference type="ARBA" id="ARBA00012438"/>
    </source>
</evidence>
<evidence type="ECO:0000256" key="5">
    <source>
        <dbReference type="ARBA" id="ARBA00022741"/>
    </source>
</evidence>
<dbReference type="InterPro" id="IPR011712">
    <property type="entry name" value="Sig_transdc_His_kin_sub3_dim/P"/>
</dbReference>
<dbReference type="SUPFAM" id="SSF55874">
    <property type="entry name" value="ATPase domain of HSP90 chaperone/DNA topoisomerase II/histidine kinase"/>
    <property type="match status" value="1"/>
</dbReference>
<feature type="transmembrane region" description="Helical" evidence="10">
    <location>
        <begin position="37"/>
        <end position="56"/>
    </location>
</feature>
<accession>A0A9X2GN71</accession>
<protein>
    <recommendedName>
        <fullName evidence="2">histidine kinase</fullName>
        <ecNumber evidence="2">2.7.13.3</ecNumber>
    </recommendedName>
</protein>
<dbReference type="Gene3D" id="3.30.565.10">
    <property type="entry name" value="Histidine kinase-like ATPase, C-terminal domain"/>
    <property type="match status" value="1"/>
</dbReference>
<comment type="catalytic activity">
    <reaction evidence="1">
        <text>ATP + protein L-histidine = ADP + protein N-phospho-L-histidine.</text>
        <dbReference type="EC" id="2.7.13.3"/>
    </reaction>
</comment>
<keyword evidence="7" id="KW-0067">ATP-binding</keyword>
<keyword evidence="5" id="KW-0547">Nucleotide-binding</keyword>
<dbReference type="AlphaFoldDB" id="A0A9X2GN71"/>
<evidence type="ECO:0000259" key="12">
    <source>
        <dbReference type="Pfam" id="PF07730"/>
    </source>
</evidence>
<keyword evidence="6 13" id="KW-0418">Kinase</keyword>
<dbReference type="GO" id="GO:0016020">
    <property type="term" value="C:membrane"/>
    <property type="evidence" value="ECO:0007669"/>
    <property type="project" value="InterPro"/>
</dbReference>
<keyword evidence="14" id="KW-1185">Reference proteome</keyword>
<dbReference type="PANTHER" id="PTHR24421:SF10">
    <property type="entry name" value="NITRATE_NITRITE SENSOR PROTEIN NARQ"/>
    <property type="match status" value="1"/>
</dbReference>
<dbReference type="GO" id="GO:0005524">
    <property type="term" value="F:ATP binding"/>
    <property type="evidence" value="ECO:0007669"/>
    <property type="project" value="UniProtKB-KW"/>
</dbReference>
<dbReference type="Proteomes" id="UP001139648">
    <property type="component" value="Unassembled WGS sequence"/>
</dbReference>
<dbReference type="RefSeq" id="WP_253749010.1">
    <property type="nucleotide sequence ID" value="NZ_BAABKA010000108.1"/>
</dbReference>
<evidence type="ECO:0000256" key="9">
    <source>
        <dbReference type="SAM" id="MobiDB-lite"/>
    </source>
</evidence>
<keyword evidence="3" id="KW-0597">Phosphoprotein</keyword>
<dbReference type="CDD" id="cd16917">
    <property type="entry name" value="HATPase_UhpB-NarQ-NarX-like"/>
    <property type="match status" value="1"/>
</dbReference>
<feature type="region of interest" description="Disordered" evidence="9">
    <location>
        <begin position="393"/>
        <end position="441"/>
    </location>
</feature>
<dbReference type="InterPro" id="IPR036890">
    <property type="entry name" value="HATPase_C_sf"/>
</dbReference>
<evidence type="ECO:0000256" key="7">
    <source>
        <dbReference type="ARBA" id="ARBA00022840"/>
    </source>
</evidence>
<dbReference type="Pfam" id="PF02518">
    <property type="entry name" value="HATPase_c"/>
    <property type="match status" value="1"/>
</dbReference>
<feature type="transmembrane region" description="Helical" evidence="10">
    <location>
        <begin position="134"/>
        <end position="156"/>
    </location>
</feature>
<dbReference type="InterPro" id="IPR050482">
    <property type="entry name" value="Sensor_HK_TwoCompSys"/>
</dbReference>
<feature type="region of interest" description="Disordered" evidence="9">
    <location>
        <begin position="64"/>
        <end position="121"/>
    </location>
</feature>
<comment type="caution">
    <text evidence="13">The sequence shown here is derived from an EMBL/GenBank/DDBJ whole genome shotgun (WGS) entry which is preliminary data.</text>
</comment>
<evidence type="ECO:0000313" key="14">
    <source>
        <dbReference type="Proteomes" id="UP001139648"/>
    </source>
</evidence>
<evidence type="ECO:0000259" key="11">
    <source>
        <dbReference type="Pfam" id="PF02518"/>
    </source>
</evidence>
<dbReference type="GO" id="GO:0000155">
    <property type="term" value="F:phosphorelay sensor kinase activity"/>
    <property type="evidence" value="ECO:0007669"/>
    <property type="project" value="InterPro"/>
</dbReference>
<name>A0A9X2GN71_9ACTN</name>
<keyword evidence="10" id="KW-0812">Transmembrane</keyword>
<proteinExistence type="predicted"/>
<evidence type="ECO:0000256" key="3">
    <source>
        <dbReference type="ARBA" id="ARBA00022553"/>
    </source>
</evidence>
<evidence type="ECO:0000256" key="4">
    <source>
        <dbReference type="ARBA" id="ARBA00022679"/>
    </source>
</evidence>
<feature type="domain" description="Signal transduction histidine kinase subgroup 3 dimerisation and phosphoacceptor" evidence="12">
    <location>
        <begin position="248"/>
        <end position="314"/>
    </location>
</feature>
<feature type="transmembrane region" description="Helical" evidence="10">
    <location>
        <begin position="162"/>
        <end position="182"/>
    </location>
</feature>
<dbReference type="EMBL" id="JAMZEB010000002">
    <property type="protein sequence ID" value="MCP2360770.1"/>
    <property type="molecule type" value="Genomic_DNA"/>
</dbReference>
<evidence type="ECO:0000256" key="6">
    <source>
        <dbReference type="ARBA" id="ARBA00022777"/>
    </source>
</evidence>
<evidence type="ECO:0000256" key="8">
    <source>
        <dbReference type="ARBA" id="ARBA00023012"/>
    </source>
</evidence>
<evidence type="ECO:0000313" key="13">
    <source>
        <dbReference type="EMBL" id="MCP2360770.1"/>
    </source>
</evidence>
<dbReference type="PANTHER" id="PTHR24421">
    <property type="entry name" value="NITRATE/NITRITE SENSOR PROTEIN NARX-RELATED"/>
    <property type="match status" value="1"/>
</dbReference>
<dbReference type="Gene3D" id="1.20.5.1930">
    <property type="match status" value="1"/>
</dbReference>
<dbReference type="GO" id="GO:0046983">
    <property type="term" value="F:protein dimerization activity"/>
    <property type="evidence" value="ECO:0007669"/>
    <property type="project" value="InterPro"/>
</dbReference>
<feature type="compositionally biased region" description="Basic and acidic residues" evidence="9">
    <location>
        <begin position="401"/>
        <end position="417"/>
    </location>
</feature>
<feature type="domain" description="Histidine kinase/HSP90-like ATPase" evidence="11">
    <location>
        <begin position="353"/>
        <end position="475"/>
    </location>
</feature>
<keyword evidence="4" id="KW-0808">Transferase</keyword>
<dbReference type="InterPro" id="IPR003594">
    <property type="entry name" value="HATPase_dom"/>
</dbReference>
<dbReference type="Pfam" id="PF07730">
    <property type="entry name" value="HisKA_3"/>
    <property type="match status" value="1"/>
</dbReference>
<reference evidence="13" key="1">
    <citation type="submission" date="2022-06" db="EMBL/GenBank/DDBJ databases">
        <title>Sequencing the genomes of 1000 actinobacteria strains.</title>
        <authorList>
            <person name="Klenk H.-P."/>
        </authorList>
    </citation>
    <scope>NUCLEOTIDE SEQUENCE</scope>
    <source>
        <strain evidence="13">DSM 46694</strain>
    </source>
</reference>
<feature type="compositionally biased region" description="Gly residues" evidence="9">
    <location>
        <begin position="418"/>
        <end position="441"/>
    </location>
</feature>
<feature type="transmembrane region" description="Helical" evidence="10">
    <location>
        <begin position="213"/>
        <end position="231"/>
    </location>
</feature>
<keyword evidence="10" id="KW-0472">Membrane</keyword>
<organism evidence="13 14">
    <name type="scientific">Nonomuraea thailandensis</name>
    <dbReference type="NCBI Taxonomy" id="1188745"/>
    <lineage>
        <taxon>Bacteria</taxon>
        <taxon>Bacillati</taxon>
        <taxon>Actinomycetota</taxon>
        <taxon>Actinomycetes</taxon>
        <taxon>Streptosporangiales</taxon>
        <taxon>Streptosporangiaceae</taxon>
        <taxon>Nonomuraea</taxon>
    </lineage>
</organism>
<gene>
    <name evidence="13" type="ORF">HD597_007790</name>
</gene>
<dbReference type="EC" id="2.7.13.3" evidence="2"/>
<sequence length="476" mass="49222">MRGLPRVVPYALRLGVVVLLIVAQVRATPAPGLTGTALTVTILTIALSLALLIPLLPSLRKEATGSPNPIDTTPAPPSHADGGAALPSDAGGAAVPQGSGSGAAHSRSSAGAVPPHLRNGAPLRPRRRSAWWKAIEWLGGMPQPVILISLLLAVVLSIALNSITHSGVTIGVLLVCVSLAVSRLPLRQAIAVGLLAVAGLVVAGEVTSGPADVLPLVLSVGLIFLITYAAGQRKATRAAEAREAVLAERARIAREIHDILAHSLSAQLVHLEGAKLLLRAERTAEALDRVTHARDLAKSGLEEARRAVSALREDPPALPAALRTLAADFETATHQPCALRISGPEQRLAPETELALLRTAQEALTNVRRHATGSPAQVALTFTPDHCDLRITNPASPQRSAPERGHALNGAHERGDGLHGGQGAHGTAEGGHGLTGTPKGGYGLMGMRERAELLGGTLTAGERDDGGFLVHLRVPA</sequence>
<keyword evidence="8" id="KW-0902">Two-component regulatory system</keyword>